<comment type="similarity">
    <text evidence="1 11">Belongs to the IlvD/Edd family.</text>
</comment>
<keyword evidence="16" id="KW-1185">Reference proteome</keyword>
<dbReference type="GO" id="GO:0005829">
    <property type="term" value="C:cytosol"/>
    <property type="evidence" value="ECO:0007669"/>
    <property type="project" value="TreeGrafter"/>
</dbReference>
<dbReference type="InterPro" id="IPR000581">
    <property type="entry name" value="ILV_EDD_N"/>
</dbReference>
<evidence type="ECO:0000256" key="4">
    <source>
        <dbReference type="ARBA" id="ARBA00022723"/>
    </source>
</evidence>
<evidence type="ECO:0000256" key="11">
    <source>
        <dbReference type="HAMAP-Rule" id="MF_02094"/>
    </source>
</evidence>
<comment type="catalytic activity">
    <reaction evidence="11">
        <text>6-phospho-D-gluconate = 2-dehydro-3-deoxy-6-phospho-D-gluconate + H2O</text>
        <dbReference type="Rhea" id="RHEA:17277"/>
        <dbReference type="ChEBI" id="CHEBI:15377"/>
        <dbReference type="ChEBI" id="CHEBI:57569"/>
        <dbReference type="ChEBI" id="CHEBI:58759"/>
        <dbReference type="EC" id="4.2.1.12"/>
    </reaction>
</comment>
<evidence type="ECO:0000256" key="12">
    <source>
        <dbReference type="NCBIfam" id="TIGR01196"/>
    </source>
</evidence>
<feature type="domain" description="Dihydroxy-acid/6-phosphogluconate dehydratase C-terminal" evidence="14">
    <location>
        <begin position="430"/>
        <end position="623"/>
    </location>
</feature>
<dbReference type="GO" id="GO:0009082">
    <property type="term" value="P:branched-chain amino acid biosynthetic process"/>
    <property type="evidence" value="ECO:0007669"/>
    <property type="project" value="UniProtKB-KW"/>
</dbReference>
<protein>
    <recommendedName>
        <fullName evidence="11 12">Phosphogluconate dehydratase</fullName>
        <ecNumber evidence="11 12">4.2.1.12</ecNumber>
    </recommendedName>
</protein>
<dbReference type="Gene3D" id="3.50.30.80">
    <property type="entry name" value="IlvD/EDD C-terminal domain-like"/>
    <property type="match status" value="1"/>
</dbReference>
<evidence type="ECO:0000313" key="15">
    <source>
        <dbReference type="EMBL" id="MCM0620831.1"/>
    </source>
</evidence>
<evidence type="ECO:0000256" key="10">
    <source>
        <dbReference type="ARBA" id="ARBA00023304"/>
    </source>
</evidence>
<dbReference type="HAMAP" id="MF_02094">
    <property type="entry name" value="Edd"/>
    <property type="match status" value="1"/>
</dbReference>
<keyword evidence="4 11" id="KW-0479">Metal-binding</keyword>
<keyword evidence="9 11" id="KW-0119">Carbohydrate metabolism</keyword>
<name>A0A9X2D7K1_9ACTN</name>
<dbReference type="InterPro" id="IPR056740">
    <property type="entry name" value="ILV_EDD_C"/>
</dbReference>
<comment type="cofactor">
    <cofactor evidence="11">
        <name>[4Fe-4S] cluster</name>
        <dbReference type="ChEBI" id="CHEBI:49883"/>
    </cofactor>
    <text evidence="11">Binds 1 [4Fe-4S] cluster.</text>
</comment>
<dbReference type="Proteomes" id="UP001139485">
    <property type="component" value="Unassembled WGS sequence"/>
</dbReference>
<dbReference type="Pfam" id="PF00920">
    <property type="entry name" value="ILVD_EDD_N"/>
    <property type="match status" value="1"/>
</dbReference>
<dbReference type="InterPro" id="IPR042096">
    <property type="entry name" value="Dihydro-acid_dehy_C"/>
</dbReference>
<organism evidence="15 16">
    <name type="scientific">Nocardioides bruguierae</name>
    <dbReference type="NCBI Taxonomy" id="2945102"/>
    <lineage>
        <taxon>Bacteria</taxon>
        <taxon>Bacillati</taxon>
        <taxon>Actinomycetota</taxon>
        <taxon>Actinomycetes</taxon>
        <taxon>Propionibacteriales</taxon>
        <taxon>Nocardioidaceae</taxon>
        <taxon>Nocardioides</taxon>
    </lineage>
</organism>
<keyword evidence="2 11" id="KW-0004">4Fe-4S</keyword>
<evidence type="ECO:0000256" key="2">
    <source>
        <dbReference type="ARBA" id="ARBA00022485"/>
    </source>
</evidence>
<dbReference type="InterPro" id="IPR004786">
    <property type="entry name" value="6-phosphgluc_deHydtase"/>
</dbReference>
<dbReference type="PANTHER" id="PTHR43661">
    <property type="entry name" value="D-XYLONATE DEHYDRATASE"/>
    <property type="match status" value="1"/>
</dbReference>
<evidence type="ECO:0000256" key="8">
    <source>
        <dbReference type="ARBA" id="ARBA00023239"/>
    </source>
</evidence>
<evidence type="ECO:0000256" key="1">
    <source>
        <dbReference type="ARBA" id="ARBA00006486"/>
    </source>
</evidence>
<comment type="pathway">
    <text evidence="11">Carbohydrate metabolism; Entner-Doudoroff pathway.</text>
</comment>
<comment type="function">
    <text evidence="11">Catalyzes the dehydration of 6-phospho-D-gluconate to 2-dehydro-3-deoxy-6-phospho-D-gluconate.</text>
</comment>
<keyword evidence="8 11" id="KW-0456">Lyase</keyword>
<sequence>MTTPSNQGAPVPRPEADAVPLHPVIAQVTERLVARSATARATYLARTDAAGTAGPARTRLACANLAHGFAASEPVEKIDLRGTVKPNLAIVTSYNDMLSAHQPFVDYPPQIKKAVIRAGGIAQVAGGVPAMCDGITQGRAGMQMSLYSRDVIAMATAIGLSHDMFDATLMLGVCDKIVPGLLIGALSFGHLPTALVPAGPMTSGLPNKEKARTRQRFAEGKATREELLEAEAASYHSAGTCTFYGTANSNQLLVELMGLHLPGASFVNPGTPLRSALTDAVSARVTRLAADVQAGEPVARLADVVSERTIVNACVALLASGGSTNHTMHLVAIARAAGVELTWDDLSDLSAVVPLLTRIYPNGSADVNHFAAAGGTAFLVRTLLDAGLLHEDVETVAGPGLRRYTMEPRLAEDGSLSWVEGPTASLDAAVLRPVEEPFQADGGLRVLSGPIGTAVIKTSAVSPEHRVVTAPAIVMDDQADFIAAFDRGELDGRDFVAVLRYQGPAAIGMPELHKLTPLLGVLQDRGQHVAIVTDGRMSGASGKVPAAIHVTPEAALGGAIAKIVDGDLVTVDGVAGTLTVADADAVLDRPSTGAAPSAAEFVGTGRELFGAFRATVGPADQGASVFPAVTAQHSIEEIPVAQHA</sequence>
<dbReference type="GO" id="GO:0051539">
    <property type="term" value="F:4 iron, 4 sulfur cluster binding"/>
    <property type="evidence" value="ECO:0007669"/>
    <property type="project" value="UniProtKB-UniRule"/>
</dbReference>
<accession>A0A9X2D7K1</accession>
<proteinExistence type="inferred from homology"/>
<dbReference type="GO" id="GO:0004456">
    <property type="term" value="F:phosphogluconate dehydratase activity"/>
    <property type="evidence" value="ECO:0007669"/>
    <property type="project" value="UniProtKB-UniRule"/>
</dbReference>
<evidence type="ECO:0000313" key="16">
    <source>
        <dbReference type="Proteomes" id="UP001139485"/>
    </source>
</evidence>
<dbReference type="InterPro" id="IPR037237">
    <property type="entry name" value="IlvD/EDD_N"/>
</dbReference>
<dbReference type="NCBIfam" id="TIGR01196">
    <property type="entry name" value="edd"/>
    <property type="match status" value="1"/>
</dbReference>
<dbReference type="PANTHER" id="PTHR43661:SF1">
    <property type="entry name" value="PHOSPHOGLUCONATE DEHYDRATASE"/>
    <property type="match status" value="1"/>
</dbReference>
<feature type="binding site" evidence="11">
    <location>
        <position position="174"/>
    </location>
    <ligand>
        <name>[4Fe-4S] cluster</name>
        <dbReference type="ChEBI" id="CHEBI:49883"/>
    </ligand>
</feature>
<dbReference type="PROSITE" id="PS00887">
    <property type="entry name" value="ILVD_EDD_2"/>
    <property type="match status" value="1"/>
</dbReference>
<feature type="binding site" evidence="11">
    <location>
        <position position="241"/>
    </location>
    <ligand>
        <name>[4Fe-4S] cluster</name>
        <dbReference type="ChEBI" id="CHEBI:49883"/>
    </ligand>
</feature>
<dbReference type="InterPro" id="IPR020558">
    <property type="entry name" value="DiOHA_6PGluconate_deHydtase_CS"/>
</dbReference>
<dbReference type="GO" id="GO:0051537">
    <property type="term" value="F:2 iron, 2 sulfur cluster binding"/>
    <property type="evidence" value="ECO:0007669"/>
    <property type="project" value="UniProtKB-KW"/>
</dbReference>
<evidence type="ECO:0000256" key="7">
    <source>
        <dbReference type="ARBA" id="ARBA00023064"/>
    </source>
</evidence>
<keyword evidence="5 11" id="KW-0408">Iron</keyword>
<dbReference type="SUPFAM" id="SSF143975">
    <property type="entry name" value="IlvD/EDD N-terminal domain-like"/>
    <property type="match status" value="1"/>
</dbReference>
<evidence type="ECO:0000256" key="5">
    <source>
        <dbReference type="ARBA" id="ARBA00023004"/>
    </source>
</evidence>
<dbReference type="EC" id="4.2.1.12" evidence="11 12"/>
<keyword evidence="7 11" id="KW-0311">Gluconate utilization</keyword>
<keyword evidence="10" id="KW-0028">Amino-acid biosynthesis</keyword>
<evidence type="ECO:0000259" key="14">
    <source>
        <dbReference type="Pfam" id="PF24877"/>
    </source>
</evidence>
<keyword evidence="3" id="KW-0001">2Fe-2S</keyword>
<dbReference type="GO" id="GO:0009255">
    <property type="term" value="P:Entner-Doudoroff pathway through 6-phosphogluconate"/>
    <property type="evidence" value="ECO:0007669"/>
    <property type="project" value="UniProtKB-UniRule"/>
</dbReference>
<gene>
    <name evidence="11 15" type="primary">edd</name>
    <name evidence="15" type="ORF">M8330_11075</name>
</gene>
<evidence type="ECO:0000256" key="3">
    <source>
        <dbReference type="ARBA" id="ARBA00022714"/>
    </source>
</evidence>
<evidence type="ECO:0000259" key="13">
    <source>
        <dbReference type="Pfam" id="PF00920"/>
    </source>
</evidence>
<evidence type="ECO:0000256" key="6">
    <source>
        <dbReference type="ARBA" id="ARBA00023014"/>
    </source>
</evidence>
<dbReference type="PROSITE" id="PS00886">
    <property type="entry name" value="ILVD_EDD_1"/>
    <property type="match status" value="1"/>
</dbReference>
<reference evidence="15" key="1">
    <citation type="submission" date="2022-05" db="EMBL/GenBank/DDBJ databases">
        <authorList>
            <person name="Tuo L."/>
        </authorList>
    </citation>
    <scope>NUCLEOTIDE SEQUENCE</scope>
    <source>
        <strain evidence="15">BSK12Z-4</strain>
    </source>
</reference>
<keyword evidence="10" id="KW-0100">Branched-chain amino acid biosynthesis</keyword>
<comment type="caution">
    <text evidence="15">The sequence shown here is derived from an EMBL/GenBank/DDBJ whole genome shotgun (WGS) entry which is preliminary data.</text>
</comment>
<dbReference type="Pfam" id="PF24877">
    <property type="entry name" value="ILV_EDD_C"/>
    <property type="match status" value="1"/>
</dbReference>
<dbReference type="GO" id="GO:0019521">
    <property type="term" value="P:D-gluconate metabolic process"/>
    <property type="evidence" value="ECO:0007669"/>
    <property type="project" value="UniProtKB-KW"/>
</dbReference>
<evidence type="ECO:0000256" key="9">
    <source>
        <dbReference type="ARBA" id="ARBA00023277"/>
    </source>
</evidence>
<dbReference type="EMBL" id="JAMOIL010000012">
    <property type="protein sequence ID" value="MCM0620831.1"/>
    <property type="molecule type" value="Genomic_DNA"/>
</dbReference>
<keyword evidence="6 11" id="KW-0411">Iron-sulfur</keyword>
<feature type="domain" description="Dihydroxy-acid/6-phosphogluconate dehydratase N-terminal" evidence="13">
    <location>
        <begin position="85"/>
        <end position="402"/>
    </location>
</feature>
<dbReference type="GO" id="GO:0046872">
    <property type="term" value="F:metal ion binding"/>
    <property type="evidence" value="ECO:0007669"/>
    <property type="project" value="UniProtKB-KW"/>
</dbReference>
<dbReference type="SUPFAM" id="SSF52016">
    <property type="entry name" value="LeuD/IlvD-like"/>
    <property type="match status" value="1"/>
</dbReference>
<dbReference type="AlphaFoldDB" id="A0A9X2D7K1"/>